<dbReference type="NCBIfam" id="NF033901">
    <property type="entry name" value="L_lactate_LldD"/>
    <property type="match status" value="1"/>
</dbReference>
<keyword evidence="5 8" id="KW-0560">Oxidoreductase</keyword>
<dbReference type="PANTHER" id="PTHR10578:SF85">
    <property type="entry name" value="L-LACTATE DEHYDROGENASE"/>
    <property type="match status" value="1"/>
</dbReference>
<dbReference type="InterPro" id="IPR013785">
    <property type="entry name" value="Aldolase_TIM"/>
</dbReference>
<keyword evidence="2 8" id="KW-1003">Cell membrane</keyword>
<comment type="catalytic activity">
    <reaction evidence="8">
        <text>(S)-lactate + A = pyruvate + AH2</text>
        <dbReference type="Rhea" id="RHEA:45816"/>
        <dbReference type="ChEBI" id="CHEBI:13193"/>
        <dbReference type="ChEBI" id="CHEBI:15361"/>
        <dbReference type="ChEBI" id="CHEBI:16651"/>
        <dbReference type="ChEBI" id="CHEBI:17499"/>
    </reaction>
</comment>
<accession>A0ABY9Y926</accession>
<dbReference type="EMBL" id="CP115543">
    <property type="protein sequence ID" value="WNH47205.1"/>
    <property type="molecule type" value="Genomic_DNA"/>
</dbReference>
<feature type="domain" description="FMN hydroxy acid dehydrogenase" evidence="9">
    <location>
        <begin position="1"/>
        <end position="380"/>
    </location>
</feature>
<evidence type="ECO:0000256" key="2">
    <source>
        <dbReference type="ARBA" id="ARBA00022475"/>
    </source>
</evidence>
<sequence length="382" mass="41139">MIISASTDYRAAAQRRLPLFLFHYADGGAYAEHTLRRNVDDLADIALRQRVLRDMGALSLEAELLGERMAMPVALGPVGLTGMFARRGEVQAARAAASRGIPFTLSTVSVCPIEEVAPVIGRPIWFQLYVLKDRGFMRNALERAKAAGVTTLVFTVDMPVPGARYRDAHSGMSGPNAAMRRMLQAVTHPRWAWDVGLRGRPHDLGNVSAYRGSPTGLADYIGWLGSNFDPSISWKDLEWIREFWSGPMVIKGILDPDDARDAVRFGADGIVVSNHGGRQLDGVLSTARALPAIAAAVKGEVEILADSGIRTGLDVVRMLALGADGVLLGRAFVYALATHGEAGVANLLDLIAKEMRVAMTLTGARTLADISEDSLVPSVIRT</sequence>
<dbReference type="PIRSF" id="PIRSF000138">
    <property type="entry name" value="Al-hdrx_acd_dh"/>
    <property type="match status" value="1"/>
</dbReference>
<protein>
    <recommendedName>
        <fullName evidence="8">L-lactate dehydrogenase</fullName>
        <ecNumber evidence="8">1.1.-.-</ecNumber>
    </recommendedName>
</protein>
<name>A0ABY9Y926_9GAMM</name>
<dbReference type="SUPFAM" id="SSF51395">
    <property type="entry name" value="FMN-linked oxidoreductases"/>
    <property type="match status" value="1"/>
</dbReference>
<dbReference type="CDD" id="cd02809">
    <property type="entry name" value="alpha_hydroxyacid_oxid_FMN"/>
    <property type="match status" value="1"/>
</dbReference>
<comment type="subcellular location">
    <subcellularLocation>
        <location evidence="8">Cell membrane</location>
        <topology evidence="8">Peripheral membrane protein</topology>
    </subcellularLocation>
</comment>
<dbReference type="EC" id="1.1.-.-" evidence="8"/>
<dbReference type="InterPro" id="IPR008259">
    <property type="entry name" value="FMN_hydac_DH_AS"/>
</dbReference>
<comment type="similarity">
    <text evidence="7 8">Belongs to the FMN-dependent alpha-hydroxy acid dehydrogenase family.</text>
</comment>
<feature type="binding site" evidence="8">
    <location>
        <position position="164"/>
    </location>
    <ligand>
        <name>substrate</name>
    </ligand>
</feature>
<dbReference type="RefSeq" id="WP_311181980.1">
    <property type="nucleotide sequence ID" value="NZ_CP115543.1"/>
</dbReference>
<evidence type="ECO:0000256" key="8">
    <source>
        <dbReference type="HAMAP-Rule" id="MF_01559"/>
    </source>
</evidence>
<feature type="binding site" evidence="8">
    <location>
        <position position="24"/>
    </location>
    <ligand>
        <name>substrate</name>
    </ligand>
</feature>
<dbReference type="HAMAP" id="MF_01559">
    <property type="entry name" value="L_lact_dehydr"/>
    <property type="match status" value="1"/>
</dbReference>
<feature type="binding site" evidence="8">
    <location>
        <position position="127"/>
    </location>
    <ligand>
        <name>FMN</name>
        <dbReference type="ChEBI" id="CHEBI:58210"/>
    </ligand>
</feature>
<dbReference type="PROSITE" id="PS00557">
    <property type="entry name" value="FMN_HYDROXY_ACID_DH_1"/>
    <property type="match status" value="1"/>
</dbReference>
<dbReference type="InterPro" id="IPR012133">
    <property type="entry name" value="Alpha-hydoxy_acid_DH_FMN"/>
</dbReference>
<feature type="binding site" evidence="8">
    <location>
        <position position="106"/>
    </location>
    <ligand>
        <name>FMN</name>
        <dbReference type="ChEBI" id="CHEBI:58210"/>
    </ligand>
</feature>
<keyword evidence="4 8" id="KW-0288">FMN</keyword>
<reference evidence="10 11" key="1">
    <citation type="submission" date="2022-12" db="EMBL/GenBank/DDBJ databases">
        <title>Two new species, Stenotrophomonas aracearum and Stenotrophomonas oahuensis, isolated from Anthurium (Araceae family) in Hawaii.</title>
        <authorList>
            <person name="Chunag S.C."/>
            <person name="Dobhal S."/>
            <person name="Alvarez A."/>
            <person name="Arif M."/>
        </authorList>
    </citation>
    <scope>NUCLEOTIDE SEQUENCE [LARGE SCALE GENOMIC DNA]</scope>
    <source>
        <strain evidence="10 11">A5588</strain>
    </source>
</reference>
<feature type="binding site" evidence="8">
    <location>
        <position position="251"/>
    </location>
    <ligand>
        <name>FMN</name>
        <dbReference type="ChEBI" id="CHEBI:58210"/>
    </ligand>
</feature>
<dbReference type="NCBIfam" id="NF008398">
    <property type="entry name" value="PRK11197.1"/>
    <property type="match status" value="1"/>
</dbReference>
<evidence type="ECO:0000256" key="3">
    <source>
        <dbReference type="ARBA" id="ARBA00022630"/>
    </source>
</evidence>
<dbReference type="InterPro" id="IPR000262">
    <property type="entry name" value="FMN-dep_DH"/>
</dbReference>
<dbReference type="Proteomes" id="UP001305421">
    <property type="component" value="Chromosome"/>
</dbReference>
<feature type="binding site" evidence="8">
    <location>
        <position position="129"/>
    </location>
    <ligand>
        <name>substrate</name>
    </ligand>
</feature>
<evidence type="ECO:0000313" key="10">
    <source>
        <dbReference type="EMBL" id="WNH47205.1"/>
    </source>
</evidence>
<dbReference type="Pfam" id="PF01070">
    <property type="entry name" value="FMN_dh"/>
    <property type="match status" value="1"/>
</dbReference>
<evidence type="ECO:0000313" key="11">
    <source>
        <dbReference type="Proteomes" id="UP001305421"/>
    </source>
</evidence>
<evidence type="ECO:0000256" key="6">
    <source>
        <dbReference type="ARBA" id="ARBA00023136"/>
    </source>
</evidence>
<dbReference type="InterPro" id="IPR020920">
    <property type="entry name" value="LldD"/>
</dbReference>
<feature type="binding site" evidence="8">
    <location>
        <position position="155"/>
    </location>
    <ligand>
        <name>FMN</name>
        <dbReference type="ChEBI" id="CHEBI:58210"/>
    </ligand>
</feature>
<keyword evidence="6 8" id="KW-0472">Membrane</keyword>
<keyword evidence="11" id="KW-1185">Reference proteome</keyword>
<evidence type="ECO:0000256" key="1">
    <source>
        <dbReference type="ARBA" id="ARBA00001917"/>
    </source>
</evidence>
<evidence type="ECO:0000256" key="4">
    <source>
        <dbReference type="ARBA" id="ARBA00022643"/>
    </source>
</evidence>
<evidence type="ECO:0000256" key="7">
    <source>
        <dbReference type="ARBA" id="ARBA00024042"/>
    </source>
</evidence>
<keyword evidence="3 8" id="KW-0285">Flavoprotein</keyword>
<feature type="binding site" evidence="8">
    <location>
        <begin position="306"/>
        <end position="330"/>
    </location>
    <ligand>
        <name>FMN</name>
        <dbReference type="ChEBI" id="CHEBI:58210"/>
    </ligand>
</feature>
<dbReference type="InterPro" id="IPR037396">
    <property type="entry name" value="FMN_HAD"/>
</dbReference>
<organism evidence="10 11">
    <name type="scientific">Stenotrophomonas aracearum</name>
    <dbReference type="NCBI Taxonomy" id="3003272"/>
    <lineage>
        <taxon>Bacteria</taxon>
        <taxon>Pseudomonadati</taxon>
        <taxon>Pseudomonadota</taxon>
        <taxon>Gammaproteobacteria</taxon>
        <taxon>Lysobacterales</taxon>
        <taxon>Lysobacteraceae</taxon>
        <taxon>Stenotrophomonas</taxon>
    </lineage>
</organism>
<feature type="binding site" evidence="8">
    <location>
        <position position="278"/>
    </location>
    <ligand>
        <name>substrate</name>
    </ligand>
</feature>
<dbReference type="Gene3D" id="3.20.20.70">
    <property type="entry name" value="Aldolase class I"/>
    <property type="match status" value="1"/>
</dbReference>
<comment type="cofactor">
    <cofactor evidence="1 8">
        <name>FMN</name>
        <dbReference type="ChEBI" id="CHEBI:58210"/>
    </cofactor>
</comment>
<dbReference type="PANTHER" id="PTHR10578">
    <property type="entry name" value="S -2-HYDROXY-ACID OXIDASE-RELATED"/>
    <property type="match status" value="1"/>
</dbReference>
<proteinExistence type="inferred from homology"/>
<comment type="function">
    <text evidence="8">Catalyzes the conversion of L-lactate to pyruvate. Is coupled to the respiratory chain.</text>
</comment>
<feature type="active site" description="Proton acceptor" evidence="8">
    <location>
        <position position="275"/>
    </location>
</feature>
<dbReference type="PROSITE" id="PS51349">
    <property type="entry name" value="FMN_HYDROXY_ACID_DH_2"/>
    <property type="match status" value="1"/>
</dbReference>
<evidence type="ECO:0000256" key="5">
    <source>
        <dbReference type="ARBA" id="ARBA00023002"/>
    </source>
</evidence>
<evidence type="ECO:0000259" key="9">
    <source>
        <dbReference type="PROSITE" id="PS51349"/>
    </source>
</evidence>
<gene>
    <name evidence="8 10" type="primary">lldD</name>
    <name evidence="10" type="ORF">PDM28_10830</name>
</gene>